<protein>
    <submittedName>
        <fullName evidence="7">FAD-dependent oxidoreductase</fullName>
    </submittedName>
</protein>
<keyword evidence="5" id="KW-0503">Monooxygenase</keyword>
<dbReference type="InterPro" id="IPR036188">
    <property type="entry name" value="FAD/NAD-bd_sf"/>
</dbReference>
<feature type="domain" description="FAD-binding" evidence="6">
    <location>
        <begin position="3"/>
        <end position="199"/>
    </location>
</feature>
<name>A0A5B8RW82_9BURK</name>
<dbReference type="Pfam" id="PF01494">
    <property type="entry name" value="FAD_binding_3"/>
    <property type="match status" value="2"/>
</dbReference>
<evidence type="ECO:0000313" key="8">
    <source>
        <dbReference type="Proteomes" id="UP000321199"/>
    </source>
</evidence>
<dbReference type="Proteomes" id="UP000321199">
    <property type="component" value="Chromosome"/>
</dbReference>
<dbReference type="RefSeq" id="WP_146913413.1">
    <property type="nucleotide sequence ID" value="NZ_CP042344.1"/>
</dbReference>
<keyword evidence="8" id="KW-1185">Reference proteome</keyword>
<dbReference type="PANTHER" id="PTHR13789">
    <property type="entry name" value="MONOOXYGENASE"/>
    <property type="match status" value="1"/>
</dbReference>
<feature type="domain" description="FAD-binding" evidence="6">
    <location>
        <begin position="291"/>
        <end position="359"/>
    </location>
</feature>
<organism evidence="7 8">
    <name type="scientific">Comamonas flocculans</name>
    <dbReference type="NCBI Taxonomy" id="2597701"/>
    <lineage>
        <taxon>Bacteria</taxon>
        <taxon>Pseudomonadati</taxon>
        <taxon>Pseudomonadota</taxon>
        <taxon>Betaproteobacteria</taxon>
        <taxon>Burkholderiales</taxon>
        <taxon>Comamonadaceae</taxon>
        <taxon>Comamonas</taxon>
    </lineage>
</organism>
<dbReference type="GO" id="GO:0071949">
    <property type="term" value="F:FAD binding"/>
    <property type="evidence" value="ECO:0007669"/>
    <property type="project" value="InterPro"/>
</dbReference>
<dbReference type="KEGG" id="cof:FOZ74_12675"/>
<evidence type="ECO:0000259" key="6">
    <source>
        <dbReference type="Pfam" id="PF01494"/>
    </source>
</evidence>
<dbReference type="Gene3D" id="3.50.50.60">
    <property type="entry name" value="FAD/NAD(P)-binding domain"/>
    <property type="match status" value="1"/>
</dbReference>
<dbReference type="PRINTS" id="PR00420">
    <property type="entry name" value="RNGMNOXGNASE"/>
</dbReference>
<dbReference type="SUPFAM" id="SSF54373">
    <property type="entry name" value="FAD-linked reductases, C-terminal domain"/>
    <property type="match status" value="1"/>
</dbReference>
<keyword evidence="2" id="KW-0285">Flavoprotein</keyword>
<dbReference type="GO" id="GO:0004497">
    <property type="term" value="F:monooxygenase activity"/>
    <property type="evidence" value="ECO:0007669"/>
    <property type="project" value="UniProtKB-KW"/>
</dbReference>
<keyword evidence="4" id="KW-0560">Oxidoreductase</keyword>
<evidence type="ECO:0000256" key="4">
    <source>
        <dbReference type="ARBA" id="ARBA00023002"/>
    </source>
</evidence>
<dbReference type="PANTHER" id="PTHR13789:SF318">
    <property type="entry name" value="GERANYLGERANYL DIPHOSPHATE REDUCTASE"/>
    <property type="match status" value="1"/>
</dbReference>
<dbReference type="OrthoDB" id="9782160at2"/>
<dbReference type="AlphaFoldDB" id="A0A5B8RW82"/>
<reference evidence="7 8" key="1">
    <citation type="submission" date="2019-07" db="EMBL/GenBank/DDBJ databases">
        <title>Complete genome sequence of Comamonas sp. NLF 7-7 isolated from livestock.</title>
        <authorList>
            <person name="Kim D.H."/>
            <person name="Kim J.G."/>
        </authorList>
    </citation>
    <scope>NUCLEOTIDE SEQUENCE [LARGE SCALE GENOMIC DNA]</scope>
    <source>
        <strain evidence="7 8">NLF 7-7</strain>
    </source>
</reference>
<accession>A0A5B8RW82</accession>
<evidence type="ECO:0000256" key="1">
    <source>
        <dbReference type="ARBA" id="ARBA00001974"/>
    </source>
</evidence>
<dbReference type="InterPro" id="IPR050493">
    <property type="entry name" value="FAD-dep_Monooxygenase_BioMet"/>
</dbReference>
<dbReference type="SUPFAM" id="SSF51905">
    <property type="entry name" value="FAD/NAD(P)-binding domain"/>
    <property type="match status" value="1"/>
</dbReference>
<evidence type="ECO:0000256" key="3">
    <source>
        <dbReference type="ARBA" id="ARBA00022827"/>
    </source>
</evidence>
<evidence type="ECO:0000256" key="5">
    <source>
        <dbReference type="ARBA" id="ARBA00023033"/>
    </source>
</evidence>
<dbReference type="InterPro" id="IPR002938">
    <property type="entry name" value="FAD-bd"/>
</dbReference>
<sequence>MHQILIAGGGIAGLAAALASHRAGWQVRLHERANAFGEVGAGVQLGPNAVRCLDAWGLAAPLRALACRPPLLQVRSALDGRELARMRLGREMSERHGGDYLTIHRADLHGALLSAVQDLTEVQLQLQHELLDFTEDDAAVRTRLRCADGHELQVESDVLLGADGLHSRVRALLPGVAGELPVGHLAYRAVVAQQALPAPLRSQVVTAWLGPGLHLVHYPLRAGELLNLVAIRHGQPPAGLQGWDCAASESQLLAALDGTCAPLQDLVRAAGQAGGVWRLWPLAERAPVAGAHEMAQGRVALAGDAAHAMRPYLAQGAGMAIEDAMQLQRALAMEALEPPLRLRRYALARWQRVAAVQRRSRRNGRIFHAVGPVRLARDLSLRLLGERILDVPWLYRGGPVPKGE</sequence>
<evidence type="ECO:0000256" key="2">
    <source>
        <dbReference type="ARBA" id="ARBA00022630"/>
    </source>
</evidence>
<evidence type="ECO:0000313" key="7">
    <source>
        <dbReference type="EMBL" id="QEA13816.1"/>
    </source>
</evidence>
<proteinExistence type="predicted"/>
<dbReference type="EMBL" id="CP042344">
    <property type="protein sequence ID" value="QEA13816.1"/>
    <property type="molecule type" value="Genomic_DNA"/>
</dbReference>
<keyword evidence="3" id="KW-0274">FAD</keyword>
<comment type="cofactor">
    <cofactor evidence="1">
        <name>FAD</name>
        <dbReference type="ChEBI" id="CHEBI:57692"/>
    </cofactor>
</comment>
<gene>
    <name evidence="7" type="ORF">FOZ74_12675</name>
</gene>